<feature type="transmembrane region" description="Helical" evidence="8">
    <location>
        <begin position="222"/>
        <end position="245"/>
    </location>
</feature>
<keyword evidence="11" id="KW-1185">Reference proteome</keyword>
<evidence type="ECO:0000256" key="3">
    <source>
        <dbReference type="ARBA" id="ARBA00022448"/>
    </source>
</evidence>
<keyword evidence="4 8" id="KW-0812">Transmembrane</keyword>
<sequence length="813" mass="89612">MKTSAKLGTFAGVFTPSILTILGIILFLRLGYIVGTAGVAQTLIILVLANSISVLSSLSLAAISTNLQVKVGGIYYLISRTLGHAFGGAIGIVLFLAQAISIGFYSLGFAEILITMLPDTLALGVQSLAAIAILVLGFFAWLGADWANRVQFFVMGILVLAIVSFFWGATQSWDVEILASNWAAVDNNVQFWVIFALFFPAVTGFTQGVNMSGDLKNPTYSLPVGTFSAVFLSIVVYLLAVFFYAGSMPKTDLINVANPMTQVAALDYTIVAGVFAATLSSALASFLGAPRVLQSLASDRLWRCLLPFAKGVGETNNPRRGVLLSAVIALFTVFMGQLDMIAPVVSMFFLISYGLINFATYFEASSESPSFRPTFRWFNKNLSLLGGMLCLGAMLAINIIAGVIALSILIAIYYYLRNTGMRSRWADGWRSFHLFRVREHLLAAYKSPEHPRDWRPNILLFPIHYPGSKMLYQFASLLELQSGFTTVVKIVQGSGAELVRRRQQEEAALLAELQQQDLQAFPLVLTAPSISTGIHTLIQAHGIGPLRANTVLLPWQIKNDNLNSRPGIQHLRVALKLECNLLILVEPKIELDISSVSDVAKRIDIWWWGGDSSHLALLLAYLMKRNQAFEDCELRLLCLPVNGKAINTDDLQQHLIDIRIPANLKLIDSISHDTMIDESADADMIFLPFKLHQQQFLTIGGDSLDEIISDLPPVVLTLANHDFELDTEPENGTAADSAEILDSLEDARDLYHFFQQKLEKLQDEKEQLLEKEIEDSADDLAKLEVELQKVVRRHGKAKAKLIYAEKLAESLHS</sequence>
<evidence type="ECO:0000256" key="2">
    <source>
        <dbReference type="ARBA" id="ARBA00010593"/>
    </source>
</evidence>
<dbReference type="OrthoDB" id="3181223at2"/>
<comment type="similarity">
    <text evidence="2">Belongs to the SLC12A transporter family.</text>
</comment>
<accession>A0A1V8M973</accession>
<evidence type="ECO:0000256" key="7">
    <source>
        <dbReference type="SAM" id="Coils"/>
    </source>
</evidence>
<evidence type="ECO:0000256" key="6">
    <source>
        <dbReference type="ARBA" id="ARBA00023136"/>
    </source>
</evidence>
<dbReference type="PANTHER" id="PTHR11827:SF72">
    <property type="entry name" value="GH08340P"/>
    <property type="match status" value="1"/>
</dbReference>
<proteinExistence type="inferred from homology"/>
<gene>
    <name evidence="10" type="ORF">AU255_09505</name>
</gene>
<comment type="subcellular location">
    <subcellularLocation>
        <location evidence="1">Membrane</location>
        <topology evidence="1">Multi-pass membrane protein</topology>
    </subcellularLocation>
</comment>
<evidence type="ECO:0000256" key="4">
    <source>
        <dbReference type="ARBA" id="ARBA00022692"/>
    </source>
</evidence>
<evidence type="ECO:0000313" key="10">
    <source>
        <dbReference type="EMBL" id="OQK18067.1"/>
    </source>
</evidence>
<dbReference type="EMBL" id="LPUF01000001">
    <property type="protein sequence ID" value="OQK18067.1"/>
    <property type="molecule type" value="Genomic_DNA"/>
</dbReference>
<dbReference type="RefSeq" id="WP_080522670.1">
    <property type="nucleotide sequence ID" value="NZ_LPUF01000001.1"/>
</dbReference>
<dbReference type="FunFam" id="1.20.1740.10:FF:000013">
    <property type="entry name" value="Solute carrier family 12 member"/>
    <property type="match status" value="1"/>
</dbReference>
<keyword evidence="5 8" id="KW-1133">Transmembrane helix</keyword>
<keyword evidence="6 8" id="KW-0472">Membrane</keyword>
<feature type="transmembrane region" description="Helical" evidence="8">
    <location>
        <begin position="85"/>
        <end position="109"/>
    </location>
</feature>
<keyword evidence="3" id="KW-0813">Transport</keyword>
<feature type="coiled-coil region" evidence="7">
    <location>
        <begin position="744"/>
        <end position="800"/>
    </location>
</feature>
<feature type="transmembrane region" description="Helical" evidence="8">
    <location>
        <begin position="344"/>
        <end position="362"/>
    </location>
</feature>
<evidence type="ECO:0000256" key="5">
    <source>
        <dbReference type="ARBA" id="ARBA00022989"/>
    </source>
</evidence>
<organism evidence="10 11">
    <name type="scientific">Methyloprofundus sedimenti</name>
    <dbReference type="NCBI Taxonomy" id="1420851"/>
    <lineage>
        <taxon>Bacteria</taxon>
        <taxon>Pseudomonadati</taxon>
        <taxon>Pseudomonadota</taxon>
        <taxon>Gammaproteobacteria</taxon>
        <taxon>Methylococcales</taxon>
        <taxon>Methylococcaceae</taxon>
        <taxon>Methyloprofundus</taxon>
    </lineage>
</organism>
<dbReference type="Pfam" id="PF00324">
    <property type="entry name" value="AA_permease"/>
    <property type="match status" value="1"/>
</dbReference>
<feature type="transmembrane region" description="Helical" evidence="8">
    <location>
        <begin position="150"/>
        <end position="169"/>
    </location>
</feature>
<dbReference type="GO" id="GO:0015377">
    <property type="term" value="F:chloride:monoatomic cation symporter activity"/>
    <property type="evidence" value="ECO:0007669"/>
    <property type="project" value="InterPro"/>
</dbReference>
<dbReference type="InterPro" id="IPR004842">
    <property type="entry name" value="SLC12A_fam"/>
</dbReference>
<evidence type="ECO:0000313" key="11">
    <source>
        <dbReference type="Proteomes" id="UP000191980"/>
    </source>
</evidence>
<evidence type="ECO:0000256" key="1">
    <source>
        <dbReference type="ARBA" id="ARBA00004141"/>
    </source>
</evidence>
<dbReference type="Proteomes" id="UP000191980">
    <property type="component" value="Unassembled WGS sequence"/>
</dbReference>
<feature type="transmembrane region" description="Helical" evidence="8">
    <location>
        <begin position="189"/>
        <end position="210"/>
    </location>
</feature>
<feature type="transmembrane region" description="Helical" evidence="8">
    <location>
        <begin position="40"/>
        <end position="64"/>
    </location>
</feature>
<feature type="transmembrane region" description="Helical" evidence="8">
    <location>
        <begin position="383"/>
        <end position="416"/>
    </location>
</feature>
<feature type="transmembrane region" description="Helical" evidence="8">
    <location>
        <begin position="121"/>
        <end position="143"/>
    </location>
</feature>
<dbReference type="PANTHER" id="PTHR11827">
    <property type="entry name" value="SOLUTE CARRIER FAMILY 12, CATION COTRANSPORTERS"/>
    <property type="match status" value="1"/>
</dbReference>
<feature type="transmembrane region" description="Helical" evidence="8">
    <location>
        <begin position="7"/>
        <end position="28"/>
    </location>
</feature>
<dbReference type="InterPro" id="IPR004841">
    <property type="entry name" value="AA-permease/SLC12A_dom"/>
</dbReference>
<protein>
    <recommendedName>
        <fullName evidence="9">Amino acid permease/ SLC12A domain-containing protein</fullName>
    </recommendedName>
</protein>
<dbReference type="STRING" id="1420851.AU255_09505"/>
<evidence type="ECO:0000259" key="9">
    <source>
        <dbReference type="Pfam" id="PF00324"/>
    </source>
</evidence>
<dbReference type="AlphaFoldDB" id="A0A1V8M973"/>
<feature type="domain" description="Amino acid permease/ SLC12A" evidence="9">
    <location>
        <begin position="13"/>
        <end position="427"/>
    </location>
</feature>
<reference evidence="10 11" key="1">
    <citation type="submission" date="2015-12" db="EMBL/GenBank/DDBJ databases">
        <authorList>
            <person name="Shamseldin A."/>
            <person name="Moawad H."/>
            <person name="Abd El-Rahim W.M."/>
            <person name="Sadowsky M.J."/>
        </authorList>
    </citation>
    <scope>NUCLEOTIDE SEQUENCE [LARGE SCALE GENOMIC DNA]</scope>
    <source>
        <strain evidence="10 11">WF1</strain>
    </source>
</reference>
<evidence type="ECO:0000256" key="8">
    <source>
        <dbReference type="SAM" id="Phobius"/>
    </source>
</evidence>
<name>A0A1V8M973_9GAMM</name>
<comment type="caution">
    <text evidence="10">The sequence shown here is derived from an EMBL/GenBank/DDBJ whole genome shotgun (WGS) entry which is preliminary data.</text>
</comment>
<dbReference type="GO" id="GO:0016020">
    <property type="term" value="C:membrane"/>
    <property type="evidence" value="ECO:0007669"/>
    <property type="project" value="UniProtKB-SubCell"/>
</dbReference>
<keyword evidence="7" id="KW-0175">Coiled coil</keyword>
<feature type="transmembrane region" description="Helical" evidence="8">
    <location>
        <begin position="265"/>
        <end position="287"/>
    </location>
</feature>
<dbReference type="Gene3D" id="1.20.1740.10">
    <property type="entry name" value="Amino acid/polyamine transporter I"/>
    <property type="match status" value="1"/>
</dbReference>